<dbReference type="STRING" id="7167.A0A182FIB8"/>
<dbReference type="Proteomes" id="UP000069272">
    <property type="component" value="Unassembled WGS sequence"/>
</dbReference>
<dbReference type="VEuPathDB" id="VectorBase:AALB006262"/>
<feature type="region of interest" description="Disordered" evidence="2">
    <location>
        <begin position="127"/>
        <end position="216"/>
    </location>
</feature>
<organism evidence="3 4">
    <name type="scientific">Anopheles albimanus</name>
    <name type="common">New world malaria mosquito</name>
    <dbReference type="NCBI Taxonomy" id="7167"/>
    <lineage>
        <taxon>Eukaryota</taxon>
        <taxon>Metazoa</taxon>
        <taxon>Ecdysozoa</taxon>
        <taxon>Arthropoda</taxon>
        <taxon>Hexapoda</taxon>
        <taxon>Insecta</taxon>
        <taxon>Pterygota</taxon>
        <taxon>Neoptera</taxon>
        <taxon>Endopterygota</taxon>
        <taxon>Diptera</taxon>
        <taxon>Nematocera</taxon>
        <taxon>Culicoidea</taxon>
        <taxon>Culicidae</taxon>
        <taxon>Anophelinae</taxon>
        <taxon>Anopheles</taxon>
    </lineage>
</organism>
<evidence type="ECO:0000256" key="2">
    <source>
        <dbReference type="SAM" id="MobiDB-lite"/>
    </source>
</evidence>
<dbReference type="AlphaFoldDB" id="A0A182FIB8"/>
<accession>A0A182FIB8</accession>
<reference evidence="3" key="2">
    <citation type="submission" date="2022-08" db="UniProtKB">
        <authorList>
            <consortium name="EnsemblMetazoa"/>
        </authorList>
    </citation>
    <scope>IDENTIFICATION</scope>
    <source>
        <strain evidence="3">STECLA/ALBI9_A</strain>
    </source>
</reference>
<feature type="compositionally biased region" description="Basic and acidic residues" evidence="2">
    <location>
        <begin position="148"/>
        <end position="161"/>
    </location>
</feature>
<keyword evidence="1" id="KW-0175">Coiled coil</keyword>
<keyword evidence="4" id="KW-1185">Reference proteome</keyword>
<protein>
    <submittedName>
        <fullName evidence="3">Uncharacterized protein</fullName>
    </submittedName>
</protein>
<feature type="compositionally biased region" description="Polar residues" evidence="2">
    <location>
        <begin position="1"/>
        <end position="12"/>
    </location>
</feature>
<evidence type="ECO:0000313" key="3">
    <source>
        <dbReference type="EnsemblMetazoa" id="AALB006262-PA"/>
    </source>
</evidence>
<evidence type="ECO:0000313" key="4">
    <source>
        <dbReference type="Proteomes" id="UP000069272"/>
    </source>
</evidence>
<evidence type="ECO:0000256" key="1">
    <source>
        <dbReference type="SAM" id="Coils"/>
    </source>
</evidence>
<proteinExistence type="predicted"/>
<sequence>MTSVAGSGTPTALESAVAQEEGDREVSASGSTPSSTGELGSRPAPRNAAEETAVLAGELYAFVKPKNNVHGQVKEMATKMKVLARRGVNEHEQLRMRVEMAEKALSEAAAREKALEERVAAVEAALAEAMKPTPATNVATPKARVEKRRRETPGKEEENKKPRGPPQEGGDAEDEGGWQHVPERPPKGQRKPRVQAQPKAEEAGKLHPAAHPRGDAIRVGVTAGTTYADLLKKVTSAPELAGMAKDVVRMRTTQKGDMLIELRPGAAVPTKELRSLVQESLGQEAAVRALTQDATIECRNLDSLTTEEEMKRILQEQCGVDVVSYLHLRRGPDSTKTATIRVNMQGARKLLERRTIKLPELKALVATEPQNADELVDALVKACDKAMPRSREPREHHRPAYWWNETLDFLRAACLRARRLVQRAKTEEDREGKRVVFRVARSAFRRELQRSKSACFKELCAAADDNPWGDAYRIVMAKVSGSAAASVRK</sequence>
<reference evidence="4" key="1">
    <citation type="journal article" date="2017" name="G3 (Bethesda)">
        <title>The Physical Genome Mapping of Anopheles albimanus Corrected Scaffold Misassemblies and Identified Interarm Rearrangements in Genus Anopheles.</title>
        <authorList>
            <person name="Artemov G.N."/>
            <person name="Peery A.N."/>
            <person name="Jiang X."/>
            <person name="Tu Z."/>
            <person name="Stegniy V.N."/>
            <person name="Sharakhova M.V."/>
            <person name="Sharakhov I.V."/>
        </authorList>
    </citation>
    <scope>NUCLEOTIDE SEQUENCE [LARGE SCALE GENOMIC DNA]</scope>
    <source>
        <strain evidence="4">STECLA/ALBI9_A</strain>
    </source>
</reference>
<feature type="coiled-coil region" evidence="1">
    <location>
        <begin position="91"/>
        <end position="125"/>
    </location>
</feature>
<feature type="region of interest" description="Disordered" evidence="2">
    <location>
        <begin position="1"/>
        <end position="50"/>
    </location>
</feature>
<dbReference type="EnsemblMetazoa" id="AALB006262-RA">
    <property type="protein sequence ID" value="AALB006262-PA"/>
    <property type="gene ID" value="AALB006262"/>
</dbReference>
<feature type="compositionally biased region" description="Polar residues" evidence="2">
    <location>
        <begin position="28"/>
        <end position="38"/>
    </location>
</feature>
<name>A0A182FIB8_ANOAL</name>